<keyword evidence="3" id="KW-1185">Reference proteome</keyword>
<evidence type="ECO:0000256" key="1">
    <source>
        <dbReference type="SAM" id="MobiDB-lite"/>
    </source>
</evidence>
<accession>A0ABP8Y9A4</accession>
<reference evidence="3" key="1">
    <citation type="journal article" date="2019" name="Int. J. Syst. Evol. Microbiol.">
        <title>The Global Catalogue of Microorganisms (GCM) 10K type strain sequencing project: providing services to taxonomists for standard genome sequencing and annotation.</title>
        <authorList>
            <consortium name="The Broad Institute Genomics Platform"/>
            <consortium name="The Broad Institute Genome Sequencing Center for Infectious Disease"/>
            <person name="Wu L."/>
            <person name="Ma J."/>
        </authorList>
    </citation>
    <scope>NUCLEOTIDE SEQUENCE [LARGE SCALE GENOMIC DNA]</scope>
    <source>
        <strain evidence="3">JCM 18961</strain>
    </source>
</reference>
<evidence type="ECO:0000313" key="3">
    <source>
        <dbReference type="Proteomes" id="UP001500556"/>
    </source>
</evidence>
<sequence>MVRRTELLGLLMAIHPRVGRTPPPGEHGAAALRPVQPARSSPPGPAHAPASPRVCGTPQHA</sequence>
<gene>
    <name evidence="2" type="ORF">GCM10025782_22170</name>
</gene>
<dbReference type="EMBL" id="BAABLO010000011">
    <property type="protein sequence ID" value="GAA4723765.1"/>
    <property type="molecule type" value="Genomic_DNA"/>
</dbReference>
<protein>
    <submittedName>
        <fullName evidence="2">Uncharacterized protein</fullName>
    </submittedName>
</protein>
<name>A0ABP8Y9A4_9MICO</name>
<evidence type="ECO:0000313" key="2">
    <source>
        <dbReference type="EMBL" id="GAA4723765.1"/>
    </source>
</evidence>
<proteinExistence type="predicted"/>
<comment type="caution">
    <text evidence="2">The sequence shown here is derived from an EMBL/GenBank/DDBJ whole genome shotgun (WGS) entry which is preliminary data.</text>
</comment>
<feature type="region of interest" description="Disordered" evidence="1">
    <location>
        <begin position="17"/>
        <end position="61"/>
    </location>
</feature>
<dbReference type="Proteomes" id="UP001500556">
    <property type="component" value="Unassembled WGS sequence"/>
</dbReference>
<organism evidence="2 3">
    <name type="scientific">Pedococcus ginsenosidimutans</name>
    <dbReference type="NCBI Taxonomy" id="490570"/>
    <lineage>
        <taxon>Bacteria</taxon>
        <taxon>Bacillati</taxon>
        <taxon>Actinomycetota</taxon>
        <taxon>Actinomycetes</taxon>
        <taxon>Micrococcales</taxon>
        <taxon>Intrasporangiaceae</taxon>
        <taxon>Pedococcus</taxon>
    </lineage>
</organism>